<feature type="transmembrane region" description="Helical" evidence="1">
    <location>
        <begin position="12"/>
        <end position="36"/>
    </location>
</feature>
<evidence type="ECO:0008006" key="4">
    <source>
        <dbReference type="Google" id="ProtNLM"/>
    </source>
</evidence>
<feature type="transmembrane region" description="Helical" evidence="1">
    <location>
        <begin position="184"/>
        <end position="204"/>
    </location>
</feature>
<feature type="transmembrane region" description="Helical" evidence="1">
    <location>
        <begin position="143"/>
        <end position="164"/>
    </location>
</feature>
<dbReference type="AlphaFoldDB" id="A0AAV5R4V2"/>
<dbReference type="EMBL" id="BTGB01000004">
    <property type="protein sequence ID" value="GMM46599.1"/>
    <property type="molecule type" value="Genomic_DNA"/>
</dbReference>
<keyword evidence="1" id="KW-0472">Membrane</keyword>
<protein>
    <recommendedName>
        <fullName evidence="4">Very-long-chain (3R)-3-hydroxyacyl-CoA dehydratase</fullName>
    </recommendedName>
</protein>
<comment type="caution">
    <text evidence="2">The sequence shown here is derived from an EMBL/GenBank/DDBJ whole genome shotgun (WGS) entry which is preliminary data.</text>
</comment>
<reference evidence="2 3" key="1">
    <citation type="journal article" date="2023" name="Elife">
        <title>Identification of key yeast species and microbe-microbe interactions impacting larval growth of Drosophila in the wild.</title>
        <authorList>
            <person name="Mure A."/>
            <person name="Sugiura Y."/>
            <person name="Maeda R."/>
            <person name="Honda K."/>
            <person name="Sakurai N."/>
            <person name="Takahashi Y."/>
            <person name="Watada M."/>
            <person name="Katoh T."/>
            <person name="Gotoh A."/>
            <person name="Gotoh Y."/>
            <person name="Taniguchi I."/>
            <person name="Nakamura K."/>
            <person name="Hayashi T."/>
            <person name="Katayama T."/>
            <person name="Uemura T."/>
            <person name="Hattori Y."/>
        </authorList>
    </citation>
    <scope>NUCLEOTIDE SEQUENCE [LARGE SCALE GENOMIC DNA]</scope>
    <source>
        <strain evidence="2 3">PK-24</strain>
    </source>
</reference>
<accession>A0AAV5R4V2</accession>
<evidence type="ECO:0000313" key="3">
    <source>
        <dbReference type="Proteomes" id="UP001378960"/>
    </source>
</evidence>
<gene>
    <name evidence="2" type="ORF">DAPK24_031740</name>
</gene>
<keyword evidence="3" id="KW-1185">Reference proteome</keyword>
<proteinExistence type="predicted"/>
<dbReference type="Proteomes" id="UP001378960">
    <property type="component" value="Unassembled WGS sequence"/>
</dbReference>
<feature type="transmembrane region" description="Helical" evidence="1">
    <location>
        <begin position="75"/>
        <end position="93"/>
    </location>
</feature>
<keyword evidence="1" id="KW-0812">Transmembrane</keyword>
<sequence>MPSRTKTQKLILLANFTSLLFWIFLLSRLCILYPLTGARFLPGGIADFYINLLLFSTIYDLSSFYIVIRHIYGTSFISSIITSFAKLILLLILHRYPKIARSQLFPLLLLLQSLREIIYRYYNTQKVRTFNHPGANIYKLKNLVFITIQPIESIVSTILIFQSLTELPALDSIWPSIDEITESYVKLFIRVVLVIGPVSLYFVYRRTVSKFTRSWSLLGHSKEE</sequence>
<evidence type="ECO:0000313" key="2">
    <source>
        <dbReference type="EMBL" id="GMM46599.1"/>
    </source>
</evidence>
<keyword evidence="1" id="KW-1133">Transmembrane helix</keyword>
<feature type="transmembrane region" description="Helical" evidence="1">
    <location>
        <begin position="48"/>
        <end position="68"/>
    </location>
</feature>
<name>A0AAV5R4V2_PICKL</name>
<organism evidence="2 3">
    <name type="scientific">Pichia kluyveri</name>
    <name type="common">Yeast</name>
    <dbReference type="NCBI Taxonomy" id="36015"/>
    <lineage>
        <taxon>Eukaryota</taxon>
        <taxon>Fungi</taxon>
        <taxon>Dikarya</taxon>
        <taxon>Ascomycota</taxon>
        <taxon>Saccharomycotina</taxon>
        <taxon>Pichiomycetes</taxon>
        <taxon>Pichiales</taxon>
        <taxon>Pichiaceae</taxon>
        <taxon>Pichia</taxon>
    </lineage>
</organism>
<evidence type="ECO:0000256" key="1">
    <source>
        <dbReference type="SAM" id="Phobius"/>
    </source>
</evidence>